<name>A0A402DIT5_MICAE</name>
<organism evidence="1 2">
    <name type="scientific">Microcystis aeruginosa NIES-4285</name>
    <dbReference type="NCBI Taxonomy" id="2497681"/>
    <lineage>
        <taxon>Bacteria</taxon>
        <taxon>Bacillati</taxon>
        <taxon>Cyanobacteriota</taxon>
        <taxon>Cyanophyceae</taxon>
        <taxon>Oscillatoriophycideae</taxon>
        <taxon>Chroococcales</taxon>
        <taxon>Microcystaceae</taxon>
        <taxon>Microcystis</taxon>
    </lineage>
</organism>
<reference evidence="2" key="1">
    <citation type="submission" date="2018-12" db="EMBL/GenBank/DDBJ databases">
        <title>Genome sequence of Microcystis aeruginosa NIES-4285.</title>
        <authorList>
            <person name="Tanabe Y."/>
        </authorList>
    </citation>
    <scope>NUCLEOTIDE SEQUENCE [LARGE SCALE GENOMIC DNA]</scope>
    <source>
        <strain evidence="2">NIES-4285</strain>
    </source>
</reference>
<proteinExistence type="predicted"/>
<gene>
    <name evidence="1" type="ORF">MiAbB_04076</name>
</gene>
<dbReference type="AlphaFoldDB" id="A0A402DIT5"/>
<evidence type="ECO:0000313" key="1">
    <source>
        <dbReference type="EMBL" id="GCE62131.1"/>
    </source>
</evidence>
<protein>
    <submittedName>
        <fullName evidence="1">Uncharacterized protein</fullName>
    </submittedName>
</protein>
<dbReference type="Proteomes" id="UP000289660">
    <property type="component" value="Unassembled WGS sequence"/>
</dbReference>
<dbReference type="EMBL" id="BIFY01000109">
    <property type="protein sequence ID" value="GCE62131.1"/>
    <property type="molecule type" value="Genomic_DNA"/>
</dbReference>
<sequence>MMLMNRYWLTGRSNALVQLYCMLIIATNQAIICLANLTRSHWLTGKP</sequence>
<accession>A0A402DIT5</accession>
<evidence type="ECO:0000313" key="2">
    <source>
        <dbReference type="Proteomes" id="UP000289660"/>
    </source>
</evidence>
<comment type="caution">
    <text evidence="1">The sequence shown here is derived from an EMBL/GenBank/DDBJ whole genome shotgun (WGS) entry which is preliminary data.</text>
</comment>